<proteinExistence type="predicted"/>
<gene>
    <name evidence="1" type="ORF">SDC9_58459</name>
</gene>
<dbReference type="AlphaFoldDB" id="A0A644X8F5"/>
<comment type="caution">
    <text evidence="1">The sequence shown here is derived from an EMBL/GenBank/DDBJ whole genome shotgun (WGS) entry which is preliminary data.</text>
</comment>
<sequence length="470" mass="49993">MGPLTQGGDLALLQLDPGLDQVRGEDVAGEQVLMVGAQGVEGTLQRGRDGGDVGVLLGRQLVQVLVDRLRRLDPVLDAVETGQQHGREGQVRVGRRVGAAELDALGLRVRAGDRDADAGRAVALRVDQVDRSLEARHQAVVRVRARVGEGEQRRGVGQQTTDVPAGHVGQAAVAVLVEEQRLAVLPQRGVHMHARAVVLEDRLRHEGGGLAGLPRGVLDDVLELHHVVAGGLQRVEAVVDLLLAGVADLVVRTLEDQAGVLEVADHVLTHVGEVVHRRDGEVAALGLHVVAAVAALAGGAGVPGGLFGVDVVIALVRVGVVTHVVEDVELRLGGEEGGVGDAGRHQVRLGLARDVARVAAVRLLGDRVMDVEVHDQRLRLAERVEVGRGRVREQGHVRLVDLLEARDRGAVERQTFLVRVLVERLGGHREVLHHAGDVAEPDVEYLDVLLLDKGQQVVSSLEHSASENGR</sequence>
<name>A0A644X8F5_9ZZZZ</name>
<protein>
    <recommendedName>
        <fullName evidence="2">NAD-specific glutamate dehydrogenase</fullName>
    </recommendedName>
</protein>
<evidence type="ECO:0000313" key="1">
    <source>
        <dbReference type="EMBL" id="MPM12108.1"/>
    </source>
</evidence>
<accession>A0A644X8F5</accession>
<evidence type="ECO:0008006" key="2">
    <source>
        <dbReference type="Google" id="ProtNLM"/>
    </source>
</evidence>
<organism evidence="1">
    <name type="scientific">bioreactor metagenome</name>
    <dbReference type="NCBI Taxonomy" id="1076179"/>
    <lineage>
        <taxon>unclassified sequences</taxon>
        <taxon>metagenomes</taxon>
        <taxon>ecological metagenomes</taxon>
    </lineage>
</organism>
<reference evidence="1" key="1">
    <citation type="submission" date="2019-08" db="EMBL/GenBank/DDBJ databases">
        <authorList>
            <person name="Kucharzyk K."/>
            <person name="Murdoch R.W."/>
            <person name="Higgins S."/>
            <person name="Loffler F."/>
        </authorList>
    </citation>
    <scope>NUCLEOTIDE SEQUENCE</scope>
</reference>
<dbReference type="EMBL" id="VSSQ01001922">
    <property type="protein sequence ID" value="MPM12108.1"/>
    <property type="molecule type" value="Genomic_DNA"/>
</dbReference>